<dbReference type="AlphaFoldDB" id="A0A1N7H9A6"/>
<dbReference type="Proteomes" id="UP000186218">
    <property type="component" value="Unassembled WGS sequence"/>
</dbReference>
<evidence type="ECO:0000313" key="2">
    <source>
        <dbReference type="Proteomes" id="UP000186218"/>
    </source>
</evidence>
<sequence>MSRSTAAEFFTDFAESADGDVTLRLLRSRNAVVHLSIMAARLGDGQVAGDLLTAQVQTDIDQLAEHWTDRGFTPPGATDLLDRWVKDGFVSRTLDPVRDVDRYHLTRGATSAIAQIQAVRRDRSVATETVMEMVVGRLGDVAVAINPDPGEHIRDIDAKIADLRRRRDELAAGALPAVDRRRVLDDIRMVSSLAERMPADIIGYGERLRQNSRALLIQGADDSTGGYAEALNRLFDGYDELAQSPQGKAFDAFYGLIADHRMRQVLEQHIEDIVAGIPDLPDDLVETLTGFIDRMWAEVQRVDEVRGQVYRRINTFVKEGDVLHHRVLREQIAAAQKAAAAAFERVAPTRDIGIPVPFSTVDTASVGALAFHDGVIELPDVVHDTGGEMVIDPAALMAVESIDWQSLTEAVNLAVDAGDGPTGLADVLAVLPGARAGDVVGVWSLALRHGEVDEVREVTVLAHTAAGAREMRLPAMTFSAPLPDAPVSAPAAVHLLDGLTGAPR</sequence>
<dbReference type="EMBL" id="FTNT01000013">
    <property type="protein sequence ID" value="SIS21402.1"/>
    <property type="molecule type" value="Genomic_DNA"/>
</dbReference>
<name>A0A1N7H9A6_9NOCA</name>
<accession>A0A1N7H9A6</accession>
<keyword evidence="2" id="KW-1185">Reference proteome</keyword>
<dbReference type="STRING" id="1344003.SAMN05445060_3744"/>
<dbReference type="RefSeq" id="WP_076482542.1">
    <property type="nucleotide sequence ID" value="NZ_FTNT01000013.1"/>
</dbReference>
<protein>
    <submittedName>
        <fullName evidence="1">Uncharacterized protein</fullName>
    </submittedName>
</protein>
<reference evidence="1 2" key="1">
    <citation type="submission" date="2017-01" db="EMBL/GenBank/DDBJ databases">
        <authorList>
            <person name="Mah S.A."/>
            <person name="Swanson W.J."/>
            <person name="Moy G.W."/>
            <person name="Vacquier V.D."/>
        </authorList>
    </citation>
    <scope>NUCLEOTIDE SEQUENCE [LARGE SCALE GENOMIC DNA]</scope>
    <source>
        <strain evidence="1 2">CPCC 203464</strain>
    </source>
</reference>
<evidence type="ECO:0000313" key="1">
    <source>
        <dbReference type="EMBL" id="SIS21402.1"/>
    </source>
</evidence>
<organism evidence="1 2">
    <name type="scientific">Williamsia sterculiae</name>
    <dbReference type="NCBI Taxonomy" id="1344003"/>
    <lineage>
        <taxon>Bacteria</taxon>
        <taxon>Bacillati</taxon>
        <taxon>Actinomycetota</taxon>
        <taxon>Actinomycetes</taxon>
        <taxon>Mycobacteriales</taxon>
        <taxon>Nocardiaceae</taxon>
        <taxon>Williamsia</taxon>
    </lineage>
</organism>
<dbReference type="OrthoDB" id="4894795at2"/>
<gene>
    <name evidence="1" type="ORF">SAMN05445060_3744</name>
</gene>
<proteinExistence type="predicted"/>
<dbReference type="InterPro" id="IPR021804">
    <property type="entry name" value="DUF3375"/>
</dbReference>
<dbReference type="Pfam" id="PF11855">
    <property type="entry name" value="DUF3375"/>
    <property type="match status" value="1"/>
</dbReference>